<dbReference type="SMART" id="SM00506">
    <property type="entry name" value="A1pp"/>
    <property type="match status" value="1"/>
</dbReference>
<proteinExistence type="predicted"/>
<evidence type="ECO:0000259" key="2">
    <source>
        <dbReference type="PROSITE" id="PS51154"/>
    </source>
</evidence>
<evidence type="ECO:0000313" key="3">
    <source>
        <dbReference type="EMBL" id="MBP2114812.1"/>
    </source>
</evidence>
<dbReference type="PANTHER" id="PTHR12521:SF0">
    <property type="entry name" value="ADP-RIBOSE GLYCOHYDROLASE OARD1"/>
    <property type="match status" value="1"/>
</dbReference>
<dbReference type="RefSeq" id="WP_209877553.1">
    <property type="nucleotide sequence ID" value="NZ_JAGGLV010000020.1"/>
</dbReference>
<evidence type="ECO:0000256" key="1">
    <source>
        <dbReference type="ARBA" id="ARBA00035885"/>
    </source>
</evidence>
<feature type="domain" description="Macro" evidence="2">
    <location>
        <begin position="1"/>
        <end position="152"/>
    </location>
</feature>
<dbReference type="Gene3D" id="3.40.220.10">
    <property type="entry name" value="Leucine Aminopeptidase, subunit E, domain 1"/>
    <property type="match status" value="1"/>
</dbReference>
<comment type="catalytic activity">
    <reaction evidence="1">
        <text>an N-(ADP-alpha-D-ribosyl)-thymidine in DNA + H2O = a thymidine in DNA + ADP-D-ribose</text>
        <dbReference type="Rhea" id="RHEA:71655"/>
        <dbReference type="Rhea" id="RHEA-COMP:13556"/>
        <dbReference type="Rhea" id="RHEA-COMP:18051"/>
        <dbReference type="ChEBI" id="CHEBI:15377"/>
        <dbReference type="ChEBI" id="CHEBI:57967"/>
        <dbReference type="ChEBI" id="CHEBI:137386"/>
        <dbReference type="ChEBI" id="CHEBI:191199"/>
    </reaction>
    <physiologicalReaction direction="left-to-right" evidence="1">
        <dbReference type="Rhea" id="RHEA:71656"/>
    </physiologicalReaction>
</comment>
<dbReference type="InterPro" id="IPR050892">
    <property type="entry name" value="ADP-ribose_metab_enzymes"/>
</dbReference>
<evidence type="ECO:0000313" key="4">
    <source>
        <dbReference type="Proteomes" id="UP000773462"/>
    </source>
</evidence>
<dbReference type="Proteomes" id="UP000773462">
    <property type="component" value="Unassembled WGS sequence"/>
</dbReference>
<sequence>MITYTSGDLLKSYTEALVNTVNCEGYMGKGIAYQFKLQFPENNKDYIKACKSGILTVGKLHYSNEQGKLIINFPTKDKWREKSKISYIEKGLDALNDLIRQLKIKSISIPPLGSGNGGLIWGEVKPLIEKKLETTALTTDILIFEPSKSYISQPTAEPKLSTSALVLMEIKNQLLQFNKLRLQKTAFMVDIFSEKKYFNFQKHLYGPYDNSITIISRNIREYQIYHNVRNTEEAKSILFKKIVSENVELKLTFLAPLIERACTFINSINTDHELECLTTILFLIEEDGTLSEEEIINKFLSWSDDKANRFSRQEIMQGIAFLMQANLLKKELIGYTIIKNNIH</sequence>
<protein>
    <submittedName>
        <fullName evidence="3">O-acetyl-ADP-ribose deacetylase (Regulator of RNase III)/uncharacterized protein YwgA</fullName>
    </submittedName>
</protein>
<gene>
    <name evidence="3" type="ORF">J2Z70_004996</name>
</gene>
<dbReference type="PANTHER" id="PTHR12521">
    <property type="entry name" value="PROTEIN C6ORF130"/>
    <property type="match status" value="1"/>
</dbReference>
<name>A0ABS4NXQ2_9BACL</name>
<dbReference type="InterPro" id="IPR043472">
    <property type="entry name" value="Macro_dom-like"/>
</dbReference>
<dbReference type="SUPFAM" id="SSF52949">
    <property type="entry name" value="Macro domain-like"/>
    <property type="match status" value="1"/>
</dbReference>
<dbReference type="EMBL" id="JAGGLV010000020">
    <property type="protein sequence ID" value="MBP2114812.1"/>
    <property type="molecule type" value="Genomic_DNA"/>
</dbReference>
<dbReference type="Pfam" id="PF01661">
    <property type="entry name" value="Macro"/>
    <property type="match status" value="1"/>
</dbReference>
<dbReference type="InterPro" id="IPR002589">
    <property type="entry name" value="Macro_dom"/>
</dbReference>
<comment type="caution">
    <text evidence="3">The sequence shown here is derived from an EMBL/GenBank/DDBJ whole genome shotgun (WGS) entry which is preliminary data.</text>
</comment>
<organism evidence="3 4">
    <name type="scientific">Paenibacillus silagei</name>
    <dbReference type="NCBI Taxonomy" id="1670801"/>
    <lineage>
        <taxon>Bacteria</taxon>
        <taxon>Bacillati</taxon>
        <taxon>Bacillota</taxon>
        <taxon>Bacilli</taxon>
        <taxon>Bacillales</taxon>
        <taxon>Paenibacillaceae</taxon>
        <taxon>Paenibacillus</taxon>
    </lineage>
</organism>
<accession>A0ABS4NXQ2</accession>
<reference evidence="3 4" key="1">
    <citation type="submission" date="2021-03" db="EMBL/GenBank/DDBJ databases">
        <title>Genomic Encyclopedia of Type Strains, Phase IV (KMG-IV): sequencing the most valuable type-strain genomes for metagenomic binning, comparative biology and taxonomic classification.</title>
        <authorList>
            <person name="Goeker M."/>
        </authorList>
    </citation>
    <scope>NUCLEOTIDE SEQUENCE [LARGE SCALE GENOMIC DNA]</scope>
    <source>
        <strain evidence="3 4">DSM 101953</strain>
    </source>
</reference>
<keyword evidence="4" id="KW-1185">Reference proteome</keyword>
<dbReference type="CDD" id="cd02901">
    <property type="entry name" value="Macro_Poa1p-like"/>
    <property type="match status" value="1"/>
</dbReference>
<dbReference type="PROSITE" id="PS51154">
    <property type="entry name" value="MACRO"/>
    <property type="match status" value="1"/>
</dbReference>